<evidence type="ECO:0000313" key="3">
    <source>
        <dbReference type="Proteomes" id="UP000002316"/>
    </source>
</evidence>
<dbReference type="AlphaFoldDB" id="D0A0E0"/>
<dbReference type="EMBL" id="FN554973">
    <property type="protein sequence ID" value="CBH16698.1"/>
    <property type="molecule type" value="Genomic_DNA"/>
</dbReference>
<protein>
    <submittedName>
        <fullName evidence="2">Uncharacterized protein</fullName>
    </submittedName>
</protein>
<dbReference type="KEGG" id="tbg:TbgDal_X18010"/>
<dbReference type="GeneID" id="23865045"/>
<name>D0A0E0_TRYB9</name>
<organism evidence="2 3">
    <name type="scientific">Trypanosoma brucei gambiense (strain MHOM/CI/86/DAL972)</name>
    <dbReference type="NCBI Taxonomy" id="679716"/>
    <lineage>
        <taxon>Eukaryota</taxon>
        <taxon>Discoba</taxon>
        <taxon>Euglenozoa</taxon>
        <taxon>Kinetoplastea</taxon>
        <taxon>Metakinetoplastina</taxon>
        <taxon>Trypanosomatida</taxon>
        <taxon>Trypanosomatidae</taxon>
        <taxon>Trypanosoma</taxon>
    </lineage>
</organism>
<accession>D0A0E0</accession>
<reference evidence="3" key="1">
    <citation type="journal article" date="2010" name="PLoS Negl. Trop. Dis.">
        <title>The genome sequence of Trypanosoma brucei gambiense, causative agent of chronic human african trypanosomiasis.</title>
        <authorList>
            <person name="Jackson A.P."/>
            <person name="Sanders M."/>
            <person name="Berry A."/>
            <person name="McQuillan J."/>
            <person name="Aslett M.A."/>
            <person name="Quail M.A."/>
            <person name="Chukualim B."/>
            <person name="Capewell P."/>
            <person name="MacLeod A."/>
            <person name="Melville S.E."/>
            <person name="Gibson W."/>
            <person name="Barry J.D."/>
            <person name="Berriman M."/>
            <person name="Hertz-Fowler C."/>
        </authorList>
    </citation>
    <scope>NUCLEOTIDE SEQUENCE [LARGE SCALE GENOMIC DNA]</scope>
    <source>
        <strain evidence="3">MHOM/CI/86/DAL972</strain>
    </source>
</reference>
<evidence type="ECO:0000313" key="2">
    <source>
        <dbReference type="EMBL" id="CBH16698.1"/>
    </source>
</evidence>
<gene>
    <name evidence="2" type="ORF">TbgDal_X18010</name>
</gene>
<feature type="region of interest" description="Disordered" evidence="1">
    <location>
        <begin position="1"/>
        <end position="38"/>
    </location>
</feature>
<sequence>MMERTGQRLSGRTIPEALLHGKRGGRKGKGDKCPHKQITNGTTFGCRSKCLHMTVPDSQGWQEKHSNTEIWEKNKPKSQQTSCSLLSGSLGMRITPHGRRRGAFAL</sequence>
<dbReference type="RefSeq" id="XP_011778962.1">
    <property type="nucleotide sequence ID" value="XM_011780660.1"/>
</dbReference>
<dbReference type="Proteomes" id="UP000002316">
    <property type="component" value="Chromosome 10"/>
</dbReference>
<proteinExistence type="predicted"/>
<evidence type="ECO:0000256" key="1">
    <source>
        <dbReference type="SAM" id="MobiDB-lite"/>
    </source>
</evidence>